<dbReference type="AlphaFoldDB" id="A0AA44UQX3"/>
<gene>
    <name evidence="2" type="ORF">ATL51_3588</name>
</gene>
<dbReference type="PANTHER" id="PTHR45036:SF1">
    <property type="entry name" value="METHYLTRANSFERASE LIKE 7A"/>
    <property type="match status" value="1"/>
</dbReference>
<dbReference type="InterPro" id="IPR052356">
    <property type="entry name" value="Thiol_S-MT"/>
</dbReference>
<name>A0AA44UQX3_PSEA5</name>
<proteinExistence type="predicted"/>
<protein>
    <submittedName>
        <fullName evidence="2">Methyltransferase family protein</fullName>
    </submittedName>
</protein>
<dbReference type="CDD" id="cd02440">
    <property type="entry name" value="AdoMet_MTases"/>
    <property type="match status" value="1"/>
</dbReference>
<comment type="caution">
    <text evidence="2">The sequence shown here is derived from an EMBL/GenBank/DDBJ whole genome shotgun (WGS) entry which is preliminary data.</text>
</comment>
<keyword evidence="2" id="KW-0808">Transferase</keyword>
<dbReference type="EMBL" id="PHUJ01000003">
    <property type="protein sequence ID" value="PKB31887.1"/>
    <property type="molecule type" value="Genomic_DNA"/>
</dbReference>
<reference evidence="2 3" key="1">
    <citation type="submission" date="2017-11" db="EMBL/GenBank/DDBJ databases">
        <title>Sequencing the genomes of 1000 actinobacteria strains.</title>
        <authorList>
            <person name="Klenk H.-P."/>
        </authorList>
    </citation>
    <scope>NUCLEOTIDE SEQUENCE [LARGE SCALE GENOMIC DNA]</scope>
    <source>
        <strain evidence="2 3">DSM 44104</strain>
    </source>
</reference>
<evidence type="ECO:0000259" key="1">
    <source>
        <dbReference type="Pfam" id="PF08241"/>
    </source>
</evidence>
<dbReference type="Pfam" id="PF08241">
    <property type="entry name" value="Methyltransf_11"/>
    <property type="match status" value="1"/>
</dbReference>
<dbReference type="GO" id="GO:0008757">
    <property type="term" value="F:S-adenosylmethionine-dependent methyltransferase activity"/>
    <property type="evidence" value="ECO:0007669"/>
    <property type="project" value="InterPro"/>
</dbReference>
<dbReference type="Proteomes" id="UP000232453">
    <property type="component" value="Unassembled WGS sequence"/>
</dbReference>
<feature type="domain" description="Methyltransferase type 11" evidence="1">
    <location>
        <begin position="59"/>
        <end position="152"/>
    </location>
</feature>
<keyword evidence="2" id="KW-0489">Methyltransferase</keyword>
<dbReference type="PANTHER" id="PTHR45036">
    <property type="entry name" value="METHYLTRANSFERASE LIKE 7B"/>
    <property type="match status" value="1"/>
</dbReference>
<dbReference type="GO" id="GO:0032259">
    <property type="term" value="P:methylation"/>
    <property type="evidence" value="ECO:0007669"/>
    <property type="project" value="UniProtKB-KW"/>
</dbReference>
<evidence type="ECO:0000313" key="3">
    <source>
        <dbReference type="Proteomes" id="UP000232453"/>
    </source>
</evidence>
<evidence type="ECO:0000313" key="2">
    <source>
        <dbReference type="EMBL" id="PKB31887.1"/>
    </source>
</evidence>
<dbReference type="Gene3D" id="3.40.50.150">
    <property type="entry name" value="Vaccinia Virus protein VP39"/>
    <property type="match status" value="1"/>
</dbReference>
<dbReference type="InterPro" id="IPR029063">
    <property type="entry name" value="SAM-dependent_MTases_sf"/>
</dbReference>
<accession>A0AA44UQX3</accession>
<organism evidence="2 3">
    <name type="scientific">Pseudonocardia alni</name>
    <name type="common">Amycolata alni</name>
    <dbReference type="NCBI Taxonomy" id="33907"/>
    <lineage>
        <taxon>Bacteria</taxon>
        <taxon>Bacillati</taxon>
        <taxon>Actinomycetota</taxon>
        <taxon>Actinomycetes</taxon>
        <taxon>Pseudonocardiales</taxon>
        <taxon>Pseudonocardiaceae</taxon>
        <taxon>Pseudonocardia</taxon>
    </lineage>
</organism>
<dbReference type="InterPro" id="IPR013216">
    <property type="entry name" value="Methyltransf_11"/>
</dbReference>
<sequence length="224" mass="23910">MTGHRRKGARNRYRSQMSVPTGGHRVFAALYDRVLDPVERRVLGPRRAALVGDLTGRVLDVGAGTGANLPYYRDADEVIALEPDPAMRRRLRDRAGSCAAPLTVSGAGADALPAADGSVDAVVFTLVLCTVPDPARALAEAHRVLRPGGRLVAIEHVVGHGRPATWRRRLAPLWERMAAGCRLDRDTEAAVTAAGFVPGTVERFPATPSWGPIGAMVQLTATRA</sequence>
<dbReference type="SUPFAM" id="SSF53335">
    <property type="entry name" value="S-adenosyl-L-methionine-dependent methyltransferases"/>
    <property type="match status" value="1"/>
</dbReference>